<feature type="binding site" evidence="3">
    <location>
        <position position="117"/>
    </location>
    <ligand>
        <name>substrate</name>
    </ligand>
</feature>
<keyword evidence="3" id="KW-0479">Metal-binding</keyword>
<dbReference type="AlphaFoldDB" id="A0A0M7B7W1"/>
<dbReference type="PANTHER" id="PTHR10907:SF47">
    <property type="entry name" value="REGUCALCIN"/>
    <property type="match status" value="1"/>
</dbReference>
<dbReference type="RefSeq" id="WP_083480200.1">
    <property type="nucleotide sequence ID" value="NZ_CYPR01000036.1"/>
</dbReference>
<protein>
    <submittedName>
        <fullName evidence="5">L-arabinolactonase</fullName>
        <ecNumber evidence="5">3.1.1.15</ecNumber>
    </submittedName>
</protein>
<keyword evidence="5" id="KW-0378">Hydrolase</keyword>
<feature type="binding site" evidence="3">
    <location>
        <position position="16"/>
    </location>
    <ligand>
        <name>a divalent metal cation</name>
        <dbReference type="ChEBI" id="CHEBI:60240"/>
    </ligand>
</feature>
<gene>
    <name evidence="5" type="primary">araB</name>
    <name evidence="5" type="ORF">JSE7799_00595</name>
</gene>
<feature type="binding site" evidence="3">
    <location>
        <position position="99"/>
    </location>
    <ligand>
        <name>substrate</name>
    </ligand>
</feature>
<comment type="similarity">
    <text evidence="1">Belongs to the SMP-30/CGR1 family.</text>
</comment>
<keyword evidence="6" id="KW-1185">Reference proteome</keyword>
<evidence type="ECO:0000256" key="3">
    <source>
        <dbReference type="PIRSR" id="PIRSR605511-2"/>
    </source>
</evidence>
<evidence type="ECO:0000256" key="1">
    <source>
        <dbReference type="ARBA" id="ARBA00008853"/>
    </source>
</evidence>
<accession>A0A0M7B7W1</accession>
<dbReference type="PRINTS" id="PR01790">
    <property type="entry name" value="SMP30FAMILY"/>
</dbReference>
<dbReference type="InterPro" id="IPR011042">
    <property type="entry name" value="6-blade_b-propeller_TolB-like"/>
</dbReference>
<dbReference type="InterPro" id="IPR013658">
    <property type="entry name" value="SGL"/>
</dbReference>
<comment type="cofactor">
    <cofactor evidence="3">
        <name>Zn(2+)</name>
        <dbReference type="ChEBI" id="CHEBI:29105"/>
    </cofactor>
    <text evidence="3">Binds 1 divalent metal cation per subunit.</text>
</comment>
<proteinExistence type="inferred from homology"/>
<evidence type="ECO:0000313" key="6">
    <source>
        <dbReference type="Proteomes" id="UP000049455"/>
    </source>
</evidence>
<evidence type="ECO:0000259" key="4">
    <source>
        <dbReference type="Pfam" id="PF08450"/>
    </source>
</evidence>
<reference evidence="5 6" key="1">
    <citation type="submission" date="2015-09" db="EMBL/GenBank/DDBJ databases">
        <authorList>
            <person name="Jackson K.R."/>
            <person name="Lunt B.L."/>
            <person name="Fisher J.N.B."/>
            <person name="Gardner A.V."/>
            <person name="Bailey M.E."/>
            <person name="Deus L.M."/>
            <person name="Earl A.S."/>
            <person name="Gibby P.D."/>
            <person name="Hartmann K.A."/>
            <person name="Liu J.E."/>
            <person name="Manci A.M."/>
            <person name="Nielsen D.A."/>
            <person name="Solomon M.B."/>
            <person name="Breakwell D.P."/>
            <person name="Burnett S.H."/>
            <person name="Grose J.H."/>
        </authorList>
    </citation>
    <scope>NUCLEOTIDE SEQUENCE [LARGE SCALE GENOMIC DNA]</scope>
    <source>
        <strain evidence="5 6">CECT 7799</strain>
    </source>
</reference>
<feature type="binding site" evidence="3">
    <location>
        <position position="194"/>
    </location>
    <ligand>
        <name>a divalent metal cation</name>
        <dbReference type="ChEBI" id="CHEBI:60240"/>
    </ligand>
</feature>
<dbReference type="Pfam" id="PF08450">
    <property type="entry name" value="SGL"/>
    <property type="match status" value="1"/>
</dbReference>
<keyword evidence="3" id="KW-0862">Zinc</keyword>
<dbReference type="Proteomes" id="UP000049455">
    <property type="component" value="Unassembled WGS sequence"/>
</dbReference>
<dbReference type="STRING" id="313367.JSE7799_00595"/>
<organism evidence="5 6">
    <name type="scientific">Jannaschia seosinensis</name>
    <dbReference type="NCBI Taxonomy" id="313367"/>
    <lineage>
        <taxon>Bacteria</taxon>
        <taxon>Pseudomonadati</taxon>
        <taxon>Pseudomonadota</taxon>
        <taxon>Alphaproteobacteria</taxon>
        <taxon>Rhodobacterales</taxon>
        <taxon>Roseobacteraceae</taxon>
        <taxon>Jannaschia</taxon>
    </lineage>
</organism>
<feature type="active site" description="Proton donor/acceptor" evidence="2">
    <location>
        <position position="194"/>
    </location>
</feature>
<feature type="domain" description="SMP-30/Gluconolactonase/LRE-like region" evidence="4">
    <location>
        <begin position="14"/>
        <end position="252"/>
    </location>
</feature>
<feature type="binding site" evidence="3">
    <location>
        <position position="97"/>
    </location>
    <ligand>
        <name>substrate</name>
    </ligand>
</feature>
<sequence length="283" mass="31105">MIRARIHDERRCTLGEGPFWHPDRAQFFWCDITGKRLLSVDASRPLEWKWDESISALGWIDHDTLMVAGASALWQFDIDTGDRTRILDLEADKPGNRSNDGRADPLGGFWIGTMGREAEPGAGAIYRYFRGELRKLFEDITIPNAICFAPGGDTAYFADTARGAIWKQHIDRAGWPSGRAELFVDLSIAGLAPDGAVCDTDGNVWVAEWGAWRVACHGPDGRFRAAVEIDAAHVTCPAFGGPDLRQLFVTTALQGREPAEPGAGCTWVADVPARGKPETRIIL</sequence>
<dbReference type="GO" id="GO:0050021">
    <property type="term" value="F:L-arabinonolactonase activity"/>
    <property type="evidence" value="ECO:0007669"/>
    <property type="project" value="UniProtKB-EC"/>
</dbReference>
<evidence type="ECO:0000256" key="2">
    <source>
        <dbReference type="PIRSR" id="PIRSR605511-1"/>
    </source>
</evidence>
<dbReference type="GO" id="GO:0019853">
    <property type="term" value="P:L-ascorbic acid biosynthetic process"/>
    <property type="evidence" value="ECO:0007669"/>
    <property type="project" value="TreeGrafter"/>
</dbReference>
<dbReference type="GO" id="GO:0005509">
    <property type="term" value="F:calcium ion binding"/>
    <property type="evidence" value="ECO:0007669"/>
    <property type="project" value="TreeGrafter"/>
</dbReference>
<dbReference type="InterPro" id="IPR005511">
    <property type="entry name" value="SMP-30"/>
</dbReference>
<dbReference type="SUPFAM" id="SSF63829">
    <property type="entry name" value="Calcium-dependent phosphotriesterase"/>
    <property type="match status" value="1"/>
</dbReference>
<dbReference type="PANTHER" id="PTHR10907">
    <property type="entry name" value="REGUCALCIN"/>
    <property type="match status" value="1"/>
</dbReference>
<feature type="binding site" evidence="3">
    <location>
        <position position="144"/>
    </location>
    <ligand>
        <name>a divalent metal cation</name>
        <dbReference type="ChEBI" id="CHEBI:60240"/>
    </ligand>
</feature>
<evidence type="ECO:0000313" key="5">
    <source>
        <dbReference type="EMBL" id="CUH22402.1"/>
    </source>
</evidence>
<name>A0A0M7B7W1_9RHOB</name>
<dbReference type="GO" id="GO:0004341">
    <property type="term" value="F:gluconolactonase activity"/>
    <property type="evidence" value="ECO:0007669"/>
    <property type="project" value="TreeGrafter"/>
</dbReference>
<dbReference type="Gene3D" id="2.120.10.30">
    <property type="entry name" value="TolB, C-terminal domain"/>
    <property type="match status" value="1"/>
</dbReference>
<dbReference type="EMBL" id="CYPR01000036">
    <property type="protein sequence ID" value="CUH22402.1"/>
    <property type="molecule type" value="Genomic_DNA"/>
</dbReference>
<dbReference type="EC" id="3.1.1.15" evidence="5"/>
<dbReference type="OrthoDB" id="2633250at2"/>